<feature type="region of interest" description="Disordered" evidence="1">
    <location>
        <begin position="40"/>
        <end position="73"/>
    </location>
</feature>
<gene>
    <name evidence="2" type="ORF">WCY31_01580</name>
</gene>
<dbReference type="RefSeq" id="WP_345972887.1">
    <property type="nucleotide sequence ID" value="NZ_CP147920.1"/>
</dbReference>
<proteinExistence type="predicted"/>
<evidence type="ECO:0000313" key="3">
    <source>
        <dbReference type="Proteomes" id="UP001447842"/>
    </source>
</evidence>
<accession>A0ABZ3HBG1</accession>
<name>A0ABZ3HBG1_9BACT</name>
<evidence type="ECO:0000313" key="2">
    <source>
        <dbReference type="EMBL" id="XAU15403.1"/>
    </source>
</evidence>
<evidence type="ECO:0008006" key="4">
    <source>
        <dbReference type="Google" id="ProtNLM"/>
    </source>
</evidence>
<dbReference type="SUPFAM" id="SSF53146">
    <property type="entry name" value="Nitrogenase accessory factor-like"/>
    <property type="match status" value="1"/>
</dbReference>
<dbReference type="Proteomes" id="UP001447842">
    <property type="component" value="Chromosome"/>
</dbReference>
<organism evidence="2 3">
    <name type="scientific">Sulfurimonas diazotrophicus</name>
    <dbReference type="NCBI Taxonomy" id="3131939"/>
    <lineage>
        <taxon>Bacteria</taxon>
        <taxon>Pseudomonadati</taxon>
        <taxon>Campylobacterota</taxon>
        <taxon>Epsilonproteobacteria</taxon>
        <taxon>Campylobacterales</taxon>
        <taxon>Sulfurimonadaceae</taxon>
        <taxon>Sulfurimonas</taxon>
    </lineage>
</organism>
<dbReference type="InterPro" id="IPR036105">
    <property type="entry name" value="DiNase_FeMo-co_biosyn_sf"/>
</dbReference>
<dbReference type="Gene3D" id="3.30.420.130">
    <property type="entry name" value="Dinitrogenase iron-molybdenum cofactor biosynthesis domain"/>
    <property type="match status" value="1"/>
</dbReference>
<keyword evidence="3" id="KW-1185">Reference proteome</keyword>
<feature type="compositionally biased region" description="Basic and acidic residues" evidence="1">
    <location>
        <begin position="43"/>
        <end position="73"/>
    </location>
</feature>
<reference evidence="2 3" key="1">
    <citation type="submission" date="2024-03" db="EMBL/GenBank/DDBJ databases">
        <title>Sulfurimonas sp. HSL3-1.</title>
        <authorList>
            <person name="Wang S."/>
        </authorList>
    </citation>
    <scope>NUCLEOTIDE SEQUENCE [LARGE SCALE GENOMIC DNA]</scope>
    <source>
        <strain evidence="2 3">HSL3-1</strain>
    </source>
</reference>
<protein>
    <recommendedName>
        <fullName evidence="4">Dinitrogenase iron-molybdenum cofactor biosynthesis domain-containing protein</fullName>
    </recommendedName>
</protein>
<dbReference type="EMBL" id="CP147920">
    <property type="protein sequence ID" value="XAU15403.1"/>
    <property type="molecule type" value="Genomic_DNA"/>
</dbReference>
<evidence type="ECO:0000256" key="1">
    <source>
        <dbReference type="SAM" id="MobiDB-lite"/>
    </source>
</evidence>
<sequence>MKIAIPVEGENLKIVKRTGQAPYYALFDDTVFERIVEAPQSGHAHDDRHDHHDHEEHDGHHGHHHAEDEEHIKGHGKSLSNLAGVEMMLVRMIGTHMKEAVDRAGITVKKIREKHGETADEAVKNYLQEKAA</sequence>